<evidence type="ECO:0000313" key="1">
    <source>
        <dbReference type="EMBL" id="WHX47263.1"/>
    </source>
</evidence>
<dbReference type="KEGG" id="pwn:QNH46_13910"/>
<sequence length="158" mass="18354">MAIGLVGCNSNEEKFVQKEFYGISFKIPAEWGEPAGESKDNIAYSLGLNGPTTSIFYIYAFPKETYKSKFYNEEEKTYKGVFELTSEENLNNKLKLKIMNVSNKDYIVRDESSPKNLILLSFVETKDHVLEVTMEIPEEYYENNKKFIHSIYNSIRKK</sequence>
<organism evidence="1 2">
    <name type="scientific">Paenibacillus woosongensis</name>
    <dbReference type="NCBI Taxonomy" id="307580"/>
    <lineage>
        <taxon>Bacteria</taxon>
        <taxon>Bacillati</taxon>
        <taxon>Bacillota</taxon>
        <taxon>Bacilli</taxon>
        <taxon>Bacillales</taxon>
        <taxon>Paenibacillaceae</taxon>
        <taxon>Paenibacillus</taxon>
    </lineage>
</organism>
<protein>
    <submittedName>
        <fullName evidence="1">Uncharacterized protein</fullName>
    </submittedName>
</protein>
<accession>A0AA95I4W0</accession>
<reference evidence="1" key="1">
    <citation type="submission" date="2023-05" db="EMBL/GenBank/DDBJ databases">
        <title>Comparative genomics of Bacillaceae isolates and their secondary metabolite potential.</title>
        <authorList>
            <person name="Song L."/>
            <person name="Nielsen L.J."/>
            <person name="Mohite O."/>
            <person name="Xu X."/>
            <person name="Weber T."/>
            <person name="Kovacs A.T."/>
        </authorList>
    </citation>
    <scope>NUCLEOTIDE SEQUENCE</scope>
    <source>
        <strain evidence="1">B2_4</strain>
    </source>
</reference>
<dbReference type="EMBL" id="CP126084">
    <property type="protein sequence ID" value="WHX47263.1"/>
    <property type="molecule type" value="Genomic_DNA"/>
</dbReference>
<evidence type="ECO:0000313" key="2">
    <source>
        <dbReference type="Proteomes" id="UP001177943"/>
    </source>
</evidence>
<dbReference type="AlphaFoldDB" id="A0AA95I4W0"/>
<proteinExistence type="predicted"/>
<gene>
    <name evidence="1" type="ORF">QNH46_13910</name>
</gene>
<name>A0AA95I4W0_9BACL</name>
<dbReference type="Proteomes" id="UP001177943">
    <property type="component" value="Chromosome"/>
</dbReference>
<dbReference type="RefSeq" id="WP_283924853.1">
    <property type="nucleotide sequence ID" value="NZ_CP126084.1"/>
</dbReference>